<keyword evidence="3" id="KW-0732">Signal</keyword>
<evidence type="ECO:0000256" key="3">
    <source>
        <dbReference type="SAM" id="SignalP"/>
    </source>
</evidence>
<keyword evidence="5" id="KW-1185">Reference proteome</keyword>
<dbReference type="AlphaFoldDB" id="A0ABD0JF04"/>
<dbReference type="SMART" id="SM00369">
    <property type="entry name" value="LRR_TYP"/>
    <property type="match status" value="5"/>
</dbReference>
<name>A0ABD0JF04_9CAEN</name>
<dbReference type="PANTHER" id="PTHR24366:SF96">
    <property type="entry name" value="LEUCINE RICH REPEAT CONTAINING 53"/>
    <property type="match status" value="1"/>
</dbReference>
<dbReference type="InterPro" id="IPR003591">
    <property type="entry name" value="Leu-rich_rpt_typical-subtyp"/>
</dbReference>
<evidence type="ECO:0000256" key="1">
    <source>
        <dbReference type="ARBA" id="ARBA00022614"/>
    </source>
</evidence>
<dbReference type="InterPro" id="IPR032675">
    <property type="entry name" value="LRR_dom_sf"/>
</dbReference>
<gene>
    <name evidence="4" type="ORF">BaRGS_00035293</name>
</gene>
<comment type="caution">
    <text evidence="4">The sequence shown here is derived from an EMBL/GenBank/DDBJ whole genome shotgun (WGS) entry which is preliminary data.</text>
</comment>
<proteinExistence type="predicted"/>
<reference evidence="4 5" key="1">
    <citation type="journal article" date="2023" name="Sci. Data">
        <title>Genome assembly of the Korean intertidal mud-creeper Batillaria attramentaria.</title>
        <authorList>
            <person name="Patra A.K."/>
            <person name="Ho P.T."/>
            <person name="Jun S."/>
            <person name="Lee S.J."/>
            <person name="Kim Y."/>
            <person name="Won Y.J."/>
        </authorList>
    </citation>
    <scope>NUCLEOTIDE SEQUENCE [LARGE SCALE GENOMIC DNA]</scope>
    <source>
        <strain evidence="4">Wonlab-2016</strain>
    </source>
</reference>
<sequence length="318" mass="35615">MMGVLLKYLLLFSTFPGTAEFWFDGLEIWTKTASEEYADCGEGTCQCTSVQADCSDLYLHAIPDLPAGILQLDLSLNRFTAIDSDIFPDNVTGVISLDFSYNMIRYISDGAFRSLVNLTTVILRGTLLDRYERLSPVFAVPNLKMLVYLNLDSTSLSRLSVDMFANFERLEEVFLGDNKLNSVPDGTFDSLTSLTTLSLSQNSISVVRETTFSVAVRQRLTVLDLSSNPFACSCELRWFQLWLVSSRPLFELFVPAVHIALPVQLVFGFDLNINLSNMGYRDVLNVPPVYVCDNIPNTTVQSFYMPEQACLLTRQAST</sequence>
<evidence type="ECO:0000313" key="4">
    <source>
        <dbReference type="EMBL" id="KAK7473464.1"/>
    </source>
</evidence>
<dbReference type="Proteomes" id="UP001519460">
    <property type="component" value="Unassembled WGS sequence"/>
</dbReference>
<feature type="chain" id="PRO_5044826200" evidence="3">
    <location>
        <begin position="21"/>
        <end position="318"/>
    </location>
</feature>
<organism evidence="4 5">
    <name type="scientific">Batillaria attramentaria</name>
    <dbReference type="NCBI Taxonomy" id="370345"/>
    <lineage>
        <taxon>Eukaryota</taxon>
        <taxon>Metazoa</taxon>
        <taxon>Spiralia</taxon>
        <taxon>Lophotrochozoa</taxon>
        <taxon>Mollusca</taxon>
        <taxon>Gastropoda</taxon>
        <taxon>Caenogastropoda</taxon>
        <taxon>Sorbeoconcha</taxon>
        <taxon>Cerithioidea</taxon>
        <taxon>Batillariidae</taxon>
        <taxon>Batillaria</taxon>
    </lineage>
</organism>
<dbReference type="SUPFAM" id="SSF52058">
    <property type="entry name" value="L domain-like"/>
    <property type="match status" value="1"/>
</dbReference>
<accession>A0ABD0JF04</accession>
<evidence type="ECO:0000313" key="5">
    <source>
        <dbReference type="Proteomes" id="UP001519460"/>
    </source>
</evidence>
<feature type="signal peptide" evidence="3">
    <location>
        <begin position="1"/>
        <end position="20"/>
    </location>
</feature>
<dbReference type="InterPro" id="IPR001611">
    <property type="entry name" value="Leu-rich_rpt"/>
</dbReference>
<dbReference type="EMBL" id="JACVVK020000469">
    <property type="protein sequence ID" value="KAK7473464.1"/>
    <property type="molecule type" value="Genomic_DNA"/>
</dbReference>
<keyword evidence="1" id="KW-0433">Leucine-rich repeat</keyword>
<dbReference type="Pfam" id="PF13855">
    <property type="entry name" value="LRR_8"/>
    <property type="match status" value="2"/>
</dbReference>
<evidence type="ECO:0000256" key="2">
    <source>
        <dbReference type="ARBA" id="ARBA00022737"/>
    </source>
</evidence>
<protein>
    <submittedName>
        <fullName evidence="4">Uncharacterized protein</fullName>
    </submittedName>
</protein>
<keyword evidence="2" id="KW-0677">Repeat</keyword>
<dbReference type="PANTHER" id="PTHR24366">
    <property type="entry name" value="IG(IMMUNOGLOBULIN) AND LRR(LEUCINE RICH REPEAT) DOMAINS"/>
    <property type="match status" value="1"/>
</dbReference>
<feature type="non-terminal residue" evidence="4">
    <location>
        <position position="318"/>
    </location>
</feature>
<dbReference type="Gene3D" id="3.80.10.10">
    <property type="entry name" value="Ribonuclease Inhibitor"/>
    <property type="match status" value="2"/>
</dbReference>